<comment type="caution">
    <text evidence="1">The sequence shown here is derived from an EMBL/GenBank/DDBJ whole genome shotgun (WGS) entry which is preliminary data.</text>
</comment>
<dbReference type="HOGENOM" id="CLU_1801733_0_0_2"/>
<dbReference type="OrthoDB" id="380287at2157"/>
<reference evidence="1 2" key="1">
    <citation type="submission" date="2008-10" db="EMBL/GenBank/DDBJ databases">
        <authorList>
            <person name="Fulton L."/>
            <person name="Clifton S."/>
            <person name="Fulton B."/>
            <person name="Xu J."/>
            <person name="Minx P."/>
            <person name="Pepin K.H."/>
            <person name="Johnson M."/>
            <person name="Bhonagiri V."/>
            <person name="Nash W.E."/>
            <person name="Mardis E.R."/>
            <person name="Wilson R.K."/>
        </authorList>
    </citation>
    <scope>NUCLEOTIDE SEQUENCE [LARGE SCALE GENOMIC DNA]</scope>
    <source>
        <strain evidence="1 2">DSM 2375</strain>
    </source>
</reference>
<dbReference type="EMBL" id="ABYW01000010">
    <property type="protein sequence ID" value="EEE42286.1"/>
    <property type="molecule type" value="Genomic_DNA"/>
</dbReference>
<accession>B9AFP6</accession>
<name>B9AFP6_METSM</name>
<gene>
    <name evidence="1" type="ORF">METSMIALI_01196</name>
</gene>
<evidence type="ECO:0008006" key="3">
    <source>
        <dbReference type="Google" id="ProtNLM"/>
    </source>
</evidence>
<dbReference type="PATRIC" id="fig|483214.13.peg.1147"/>
<evidence type="ECO:0000313" key="1">
    <source>
        <dbReference type="EMBL" id="EEE42286.1"/>
    </source>
</evidence>
<protein>
    <recommendedName>
        <fullName evidence="3">Transposase IS4-like domain-containing protein</fullName>
    </recommendedName>
</protein>
<dbReference type="AlphaFoldDB" id="B9AFP6"/>
<dbReference type="Proteomes" id="UP000003489">
    <property type="component" value="Unassembled WGS sequence"/>
</dbReference>
<evidence type="ECO:0000313" key="2">
    <source>
        <dbReference type="Proteomes" id="UP000003489"/>
    </source>
</evidence>
<proteinExistence type="predicted"/>
<sequence>MIKTINGGFNYNFQSGVDDKYGMMAIHYITQSPSDKKELLVTVKELNEILHKENYTIVVDYGYWHIKSLNEIYNSPTTIVIPDKASTSRTKEKKTMKRKKIIKIIKQTKKKNLENINSLNTGKTTHICPNGSILTRQNNNMQN</sequence>
<reference evidence="1 2" key="2">
    <citation type="submission" date="2008-11" db="EMBL/GenBank/DDBJ databases">
        <title>Draft genome sequence of Methanobrevibacter smithii (DSM 2375).</title>
        <authorList>
            <person name="Sudarsanam P."/>
            <person name="Ley R."/>
            <person name="Guruge J."/>
            <person name="Turnbaugh P.J."/>
            <person name="Mahowald M."/>
            <person name="Liep D."/>
            <person name="Gordon J."/>
        </authorList>
    </citation>
    <scope>NUCLEOTIDE SEQUENCE [LARGE SCALE GENOMIC DNA]</scope>
    <source>
        <strain evidence="1 2">DSM 2375</strain>
    </source>
</reference>
<organism evidence="1 2">
    <name type="scientific">Methanobrevibacter smithii DSM 2375</name>
    <dbReference type="NCBI Taxonomy" id="483214"/>
    <lineage>
        <taxon>Archaea</taxon>
        <taxon>Methanobacteriati</taxon>
        <taxon>Methanobacteriota</taxon>
        <taxon>Methanomada group</taxon>
        <taxon>Methanobacteria</taxon>
        <taxon>Methanobacteriales</taxon>
        <taxon>Methanobacteriaceae</taxon>
        <taxon>Methanobrevibacter</taxon>
    </lineage>
</organism>